<protein>
    <submittedName>
        <fullName evidence="1">CPXCG motif-containing cysteine-rich protein</fullName>
    </submittedName>
</protein>
<dbReference type="Pfam" id="PF14255">
    <property type="entry name" value="Zn_ribbon_21"/>
    <property type="match status" value="1"/>
</dbReference>
<reference evidence="1 2" key="1">
    <citation type="submission" date="2019-02" db="EMBL/GenBank/DDBJ databases">
        <title>Dyella amyloliquefaciens sp. nov., isolated from forest soil.</title>
        <authorList>
            <person name="Gao Z.-H."/>
            <person name="Qiu L.-H."/>
        </authorList>
    </citation>
    <scope>NUCLEOTIDE SEQUENCE [LARGE SCALE GENOMIC DNA]</scope>
    <source>
        <strain evidence="1 2">KACC 12747</strain>
    </source>
</reference>
<gene>
    <name evidence="1" type="ORF">EZM97_20800</name>
</gene>
<proteinExistence type="predicted"/>
<organism evidence="1 2">
    <name type="scientific">Dyella soli</name>
    <dbReference type="NCBI Taxonomy" id="522319"/>
    <lineage>
        <taxon>Bacteria</taxon>
        <taxon>Pseudomonadati</taxon>
        <taxon>Pseudomonadota</taxon>
        <taxon>Gammaproteobacteria</taxon>
        <taxon>Lysobacterales</taxon>
        <taxon>Rhodanobacteraceae</taxon>
        <taxon>Dyella</taxon>
    </lineage>
</organism>
<comment type="caution">
    <text evidence="1">The sequence shown here is derived from an EMBL/GenBank/DDBJ whole genome shotgun (WGS) entry which is preliminary data.</text>
</comment>
<keyword evidence="2" id="KW-1185">Reference proteome</keyword>
<sequence>MPEPVLIHCPYCGEPIDILVDDSVDSQRYVEDCQVCCRPIEIAVTLDEDGVPHLSVATENDG</sequence>
<dbReference type="InterPro" id="IPR025990">
    <property type="entry name" value="zinc_ribbon_bacterial"/>
</dbReference>
<dbReference type="PIRSF" id="PIRSF037225">
    <property type="entry name" value="UCP037225"/>
    <property type="match status" value="1"/>
</dbReference>
<dbReference type="RefSeq" id="WP_131410050.1">
    <property type="nucleotide sequence ID" value="NZ_SJTG01000002.1"/>
</dbReference>
<evidence type="ECO:0000313" key="2">
    <source>
        <dbReference type="Proteomes" id="UP000291822"/>
    </source>
</evidence>
<dbReference type="Proteomes" id="UP000291822">
    <property type="component" value="Unassembled WGS sequence"/>
</dbReference>
<dbReference type="AlphaFoldDB" id="A0A4R0YW76"/>
<dbReference type="EMBL" id="SJTG01000002">
    <property type="protein sequence ID" value="TCI11243.1"/>
    <property type="molecule type" value="Genomic_DNA"/>
</dbReference>
<name>A0A4R0YW76_9GAMM</name>
<dbReference type="InterPro" id="IPR017143">
    <property type="entry name" value="UCP037225"/>
</dbReference>
<accession>A0A4R0YW76</accession>
<evidence type="ECO:0000313" key="1">
    <source>
        <dbReference type="EMBL" id="TCI11243.1"/>
    </source>
</evidence>